<name>A0ABU0FGD7_9HYPH</name>
<keyword evidence="5" id="KW-1185">Reference proteome</keyword>
<dbReference type="CDD" id="cd00383">
    <property type="entry name" value="trans_reg_C"/>
    <property type="match status" value="1"/>
</dbReference>
<organism evidence="4 5">
    <name type="scientific">Labrys monachus</name>
    <dbReference type="NCBI Taxonomy" id="217067"/>
    <lineage>
        <taxon>Bacteria</taxon>
        <taxon>Pseudomonadati</taxon>
        <taxon>Pseudomonadota</taxon>
        <taxon>Alphaproteobacteria</taxon>
        <taxon>Hyphomicrobiales</taxon>
        <taxon>Xanthobacteraceae</taxon>
        <taxon>Labrys</taxon>
    </lineage>
</organism>
<dbReference type="Pfam" id="PF13176">
    <property type="entry name" value="TPR_7"/>
    <property type="match status" value="1"/>
</dbReference>
<feature type="DNA-binding region" description="OmpR/PhoB-type" evidence="2">
    <location>
        <begin position="4"/>
        <end position="102"/>
    </location>
</feature>
<proteinExistence type="predicted"/>
<evidence type="ECO:0000313" key="5">
    <source>
        <dbReference type="Proteomes" id="UP001237448"/>
    </source>
</evidence>
<dbReference type="Pfam" id="PF13401">
    <property type="entry name" value="AAA_22"/>
    <property type="match status" value="1"/>
</dbReference>
<dbReference type="PANTHER" id="PTHR47691:SF3">
    <property type="entry name" value="HTH-TYPE TRANSCRIPTIONAL REGULATOR RV0890C-RELATED"/>
    <property type="match status" value="1"/>
</dbReference>
<dbReference type="EMBL" id="JAUSVK010000001">
    <property type="protein sequence ID" value="MDQ0393407.1"/>
    <property type="molecule type" value="Genomic_DNA"/>
</dbReference>
<dbReference type="InterPro" id="IPR027417">
    <property type="entry name" value="P-loop_NTPase"/>
</dbReference>
<dbReference type="Gene3D" id="3.40.50.300">
    <property type="entry name" value="P-loop containing nucleotide triphosphate hydrolases"/>
    <property type="match status" value="1"/>
</dbReference>
<evidence type="ECO:0000256" key="1">
    <source>
        <dbReference type="ARBA" id="ARBA00023125"/>
    </source>
</evidence>
<dbReference type="InterPro" id="IPR058852">
    <property type="entry name" value="HTH_77"/>
</dbReference>
<dbReference type="RefSeq" id="WP_307428694.1">
    <property type="nucleotide sequence ID" value="NZ_JAUSVK010000001.1"/>
</dbReference>
<dbReference type="InterPro" id="IPR011990">
    <property type="entry name" value="TPR-like_helical_dom_sf"/>
</dbReference>
<keyword evidence="1 2" id="KW-0238">DNA-binding</keyword>
<evidence type="ECO:0000259" key="3">
    <source>
        <dbReference type="PROSITE" id="PS51755"/>
    </source>
</evidence>
<evidence type="ECO:0000313" key="4">
    <source>
        <dbReference type="EMBL" id="MDQ0393407.1"/>
    </source>
</evidence>
<reference evidence="4 5" key="1">
    <citation type="submission" date="2023-07" db="EMBL/GenBank/DDBJ databases">
        <title>Genomic Encyclopedia of Type Strains, Phase IV (KMG-IV): sequencing the most valuable type-strain genomes for metagenomic binning, comparative biology and taxonomic classification.</title>
        <authorList>
            <person name="Goeker M."/>
        </authorList>
    </citation>
    <scope>NUCLEOTIDE SEQUENCE [LARGE SCALE GENOMIC DNA]</scope>
    <source>
        <strain evidence="4 5">DSM 5896</strain>
    </source>
</reference>
<accession>A0ABU0FGD7</accession>
<dbReference type="InterPro" id="IPR001867">
    <property type="entry name" value="OmpR/PhoB-type_DNA-bd"/>
</dbReference>
<dbReference type="Gene3D" id="1.25.40.10">
    <property type="entry name" value="Tetratricopeptide repeat domain"/>
    <property type="match status" value="1"/>
</dbReference>
<dbReference type="SUPFAM" id="SSF48452">
    <property type="entry name" value="TPR-like"/>
    <property type="match status" value="2"/>
</dbReference>
<evidence type="ECO:0000256" key="2">
    <source>
        <dbReference type="PROSITE-ProRule" id="PRU01091"/>
    </source>
</evidence>
<protein>
    <submittedName>
        <fullName evidence="4">ATPase/DNA-binding winged helix-turn-helix (WHTH) protein</fullName>
    </submittedName>
</protein>
<dbReference type="PRINTS" id="PR00364">
    <property type="entry name" value="DISEASERSIST"/>
</dbReference>
<dbReference type="Pfam" id="PF25872">
    <property type="entry name" value="HTH_77"/>
    <property type="match status" value="1"/>
</dbReference>
<dbReference type="Pfam" id="PF00486">
    <property type="entry name" value="Trans_reg_C"/>
    <property type="match status" value="1"/>
</dbReference>
<dbReference type="InterPro" id="IPR049945">
    <property type="entry name" value="AAA_22"/>
</dbReference>
<dbReference type="InterPro" id="IPR019734">
    <property type="entry name" value="TPR_rpt"/>
</dbReference>
<dbReference type="SMART" id="SM00862">
    <property type="entry name" value="Trans_reg_C"/>
    <property type="match status" value="1"/>
</dbReference>
<dbReference type="SUPFAM" id="SSF52540">
    <property type="entry name" value="P-loop containing nucleoside triphosphate hydrolases"/>
    <property type="match status" value="1"/>
</dbReference>
<dbReference type="Proteomes" id="UP001237448">
    <property type="component" value="Unassembled WGS sequence"/>
</dbReference>
<gene>
    <name evidence="4" type="ORF">J3R73_003199</name>
</gene>
<sequence length="952" mass="100693">MAAGDVISFGPFRLIPEERLLLRDGEAVGVGNRVLDVLVALVETAGEVVSQRDLIARAWPGVMVGDGSLRVTIASLRKALGDGEDGARYVANVTGRGYCFVAPVDRAAAQPSASAPLPPLPEARSVPKLKLPPRLPRMVGRDDAVEALSMLLASRRFVSVVGPGGMGKTTVAVSVAHALLDAFGNAVYFVDLGAVTDAAVVLSAVATALGSSVQAHDPLPGLVAFLAGRRILLVLDNCEHVIDAAASLTERLYNDAPGVHILATSREALRAEGEHVHFLTPLGHPPVREDLTAAEALATPAVQLFMERAFASGHSGALTDADAPTVAAICSRLDGIALAIELAGSRVGAYGLQGTADLLSNRFKLLWQGRRSAPPRHKTLAAMLDWSFNLLSDRERRVLRRLSIFVGVFTLEAAQAVAADDQIDAGDVVETIASLIDKSLVWIAPFDGITHHRLLDSTLAFAAEKLAQAEEANAVARRHALYYAHRLSSGAGEGVAITIEDVAFAAPYLGNIRAALEWSFSPAGEAAIGVELAAAAVPLLFDLTLFIECGRWCEQGLAALPADEEGSATHLTLQAFLPAAAMFTRGNGDDVGRAVEAALNLAETRGDRVYQMHLLVGLGIFLTRIGDFQGALRVARRGMAVAEATASPGIVATAESVLGVACHLVGDQLGTRRHCERGLAIAEAAGAGQVAFFGYDHEVRALIALARCYWLIGLPDRAAETARRVIDLATHRDDPVNLCMTLIFTTTVFLWRGDLDEAERLVRRLLGHAARHSLGPYHTLGMALSGELAVARGDPAEGAALLRRSLGVLHLQKHHALTPALHGALAEGLMKAGEAEEAAAVVDAGLALSEAFGETLNVPELLRLRGEVLLQTVPADPAGAERAFRLSLQQAEEQSALSLELRSAIGLARQWSSLGRSAEAADLLEGVHRRFGEGGQTKDLKYARQLLADLGR</sequence>
<dbReference type="InterPro" id="IPR016032">
    <property type="entry name" value="Sig_transdc_resp-reg_C-effctor"/>
</dbReference>
<dbReference type="PROSITE" id="PS51755">
    <property type="entry name" value="OMPR_PHOB"/>
    <property type="match status" value="1"/>
</dbReference>
<dbReference type="Gene3D" id="1.10.10.10">
    <property type="entry name" value="Winged helix-like DNA-binding domain superfamily/Winged helix DNA-binding domain"/>
    <property type="match status" value="1"/>
</dbReference>
<comment type="caution">
    <text evidence="4">The sequence shown here is derived from an EMBL/GenBank/DDBJ whole genome shotgun (WGS) entry which is preliminary data.</text>
</comment>
<dbReference type="PANTHER" id="PTHR47691">
    <property type="entry name" value="REGULATOR-RELATED"/>
    <property type="match status" value="1"/>
</dbReference>
<dbReference type="SUPFAM" id="SSF46894">
    <property type="entry name" value="C-terminal effector domain of the bipartite response regulators"/>
    <property type="match status" value="1"/>
</dbReference>
<feature type="domain" description="OmpR/PhoB-type" evidence="3">
    <location>
        <begin position="4"/>
        <end position="102"/>
    </location>
</feature>
<dbReference type="InterPro" id="IPR036388">
    <property type="entry name" value="WH-like_DNA-bd_sf"/>
</dbReference>